<dbReference type="OrthoDB" id="8904098at2759"/>
<comment type="caution">
    <text evidence="1">The sequence shown here is derived from an EMBL/GenBank/DDBJ whole genome shotgun (WGS) entry which is preliminary data.</text>
</comment>
<accession>A0A9P0NYE5</accession>
<sequence>MLSTRCSVPLVSTEGNENFRTQAVSKRLEIKPSESLHFVKIVQSNRLYVFNVLMKFLSKVMLPT</sequence>
<gene>
    <name evidence="1" type="ORF">ACAOBT_LOCUS5527</name>
</gene>
<evidence type="ECO:0000313" key="2">
    <source>
        <dbReference type="Proteomes" id="UP001152888"/>
    </source>
</evidence>
<protein>
    <submittedName>
        <fullName evidence="1">Uncharacterized protein</fullName>
    </submittedName>
</protein>
<dbReference type="EMBL" id="CAKOFQ010006712">
    <property type="protein sequence ID" value="CAH1963980.1"/>
    <property type="molecule type" value="Genomic_DNA"/>
</dbReference>
<evidence type="ECO:0000313" key="1">
    <source>
        <dbReference type="EMBL" id="CAH1963980.1"/>
    </source>
</evidence>
<reference evidence="1" key="1">
    <citation type="submission" date="2022-03" db="EMBL/GenBank/DDBJ databases">
        <authorList>
            <person name="Sayadi A."/>
        </authorList>
    </citation>
    <scope>NUCLEOTIDE SEQUENCE</scope>
</reference>
<dbReference type="AlphaFoldDB" id="A0A9P0NYE5"/>
<proteinExistence type="predicted"/>
<organism evidence="1 2">
    <name type="scientific">Acanthoscelides obtectus</name>
    <name type="common">Bean weevil</name>
    <name type="synonym">Bruchus obtectus</name>
    <dbReference type="NCBI Taxonomy" id="200917"/>
    <lineage>
        <taxon>Eukaryota</taxon>
        <taxon>Metazoa</taxon>
        <taxon>Ecdysozoa</taxon>
        <taxon>Arthropoda</taxon>
        <taxon>Hexapoda</taxon>
        <taxon>Insecta</taxon>
        <taxon>Pterygota</taxon>
        <taxon>Neoptera</taxon>
        <taxon>Endopterygota</taxon>
        <taxon>Coleoptera</taxon>
        <taxon>Polyphaga</taxon>
        <taxon>Cucujiformia</taxon>
        <taxon>Chrysomeloidea</taxon>
        <taxon>Chrysomelidae</taxon>
        <taxon>Bruchinae</taxon>
        <taxon>Bruchini</taxon>
        <taxon>Acanthoscelides</taxon>
    </lineage>
</organism>
<dbReference type="Proteomes" id="UP001152888">
    <property type="component" value="Unassembled WGS sequence"/>
</dbReference>
<name>A0A9P0NYE5_ACAOB</name>
<keyword evidence="2" id="KW-1185">Reference proteome</keyword>